<feature type="compositionally biased region" description="Low complexity" evidence="1">
    <location>
        <begin position="52"/>
        <end position="64"/>
    </location>
</feature>
<name>A0ABV8I406_9ACTN</name>
<gene>
    <name evidence="3" type="ORF">ACFOWE_02365</name>
</gene>
<proteinExistence type="predicted"/>
<organism evidence="3 4">
    <name type="scientific">Planomonospora corallina</name>
    <dbReference type="NCBI Taxonomy" id="1806052"/>
    <lineage>
        <taxon>Bacteria</taxon>
        <taxon>Bacillati</taxon>
        <taxon>Actinomycetota</taxon>
        <taxon>Actinomycetes</taxon>
        <taxon>Streptosporangiales</taxon>
        <taxon>Streptosporangiaceae</taxon>
        <taxon>Planomonospora</taxon>
    </lineage>
</organism>
<keyword evidence="2" id="KW-0732">Signal</keyword>
<dbReference type="RefSeq" id="WP_377285070.1">
    <property type="nucleotide sequence ID" value="NZ_JBHSBM010000008.1"/>
</dbReference>
<reference evidence="4" key="1">
    <citation type="journal article" date="2019" name="Int. J. Syst. Evol. Microbiol.">
        <title>The Global Catalogue of Microorganisms (GCM) 10K type strain sequencing project: providing services to taxonomists for standard genome sequencing and annotation.</title>
        <authorList>
            <consortium name="The Broad Institute Genomics Platform"/>
            <consortium name="The Broad Institute Genome Sequencing Center for Infectious Disease"/>
            <person name="Wu L."/>
            <person name="Ma J."/>
        </authorList>
    </citation>
    <scope>NUCLEOTIDE SEQUENCE [LARGE SCALE GENOMIC DNA]</scope>
    <source>
        <strain evidence="4">TBRC 4489</strain>
    </source>
</reference>
<evidence type="ECO:0000256" key="2">
    <source>
        <dbReference type="SAM" id="SignalP"/>
    </source>
</evidence>
<keyword evidence="4" id="KW-1185">Reference proteome</keyword>
<accession>A0ABV8I406</accession>
<evidence type="ECO:0000313" key="3">
    <source>
        <dbReference type="EMBL" id="MFC4057118.1"/>
    </source>
</evidence>
<sequence length="212" mass="23279">MGTRPTRNRAVRLAAGALLAVQTAMLFASSTDTTDTTAPAGRTPLAAPDRYAPPAAGRLGPALRIANGPADHRADRRSRRNRPVWLTHAQAVRRLERNGLDLYSSGRCADRANRRCTSLEAVRTETLRGVIRLKRRSGCPVTLTGGTETGHTPGRYSHGNGYKLDVEPNACLDRHIRRTQPFRGVRSDGALLYGSEEELYARTPSHWDIVFV</sequence>
<dbReference type="EMBL" id="JBHSBM010000008">
    <property type="protein sequence ID" value="MFC4057118.1"/>
    <property type="molecule type" value="Genomic_DNA"/>
</dbReference>
<evidence type="ECO:0000256" key="1">
    <source>
        <dbReference type="SAM" id="MobiDB-lite"/>
    </source>
</evidence>
<evidence type="ECO:0000313" key="4">
    <source>
        <dbReference type="Proteomes" id="UP001595850"/>
    </source>
</evidence>
<comment type="caution">
    <text evidence="3">The sequence shown here is derived from an EMBL/GenBank/DDBJ whole genome shotgun (WGS) entry which is preliminary data.</text>
</comment>
<feature type="signal peptide" evidence="2">
    <location>
        <begin position="1"/>
        <end position="28"/>
    </location>
</feature>
<protein>
    <submittedName>
        <fullName evidence="3">Uncharacterized protein</fullName>
    </submittedName>
</protein>
<feature type="chain" id="PRO_5046241530" evidence="2">
    <location>
        <begin position="29"/>
        <end position="212"/>
    </location>
</feature>
<dbReference type="Proteomes" id="UP001595850">
    <property type="component" value="Unassembled WGS sequence"/>
</dbReference>
<feature type="region of interest" description="Disordered" evidence="1">
    <location>
        <begin position="31"/>
        <end position="81"/>
    </location>
</feature>